<feature type="transmembrane region" description="Helical" evidence="12">
    <location>
        <begin position="25"/>
        <end position="44"/>
    </location>
</feature>
<accession>A0A804J4H3</accession>
<keyword evidence="12" id="KW-1133">Transmembrane helix</keyword>
<feature type="transmembrane region" description="Helical" evidence="12">
    <location>
        <begin position="109"/>
        <end position="126"/>
    </location>
</feature>
<evidence type="ECO:0000313" key="15">
    <source>
        <dbReference type="Proteomes" id="UP000012960"/>
    </source>
</evidence>
<comment type="similarity">
    <text evidence="2">Belongs to the AG-peptide AGP family.</text>
</comment>
<organism evidence="14 15">
    <name type="scientific">Musa acuminata subsp. malaccensis</name>
    <name type="common">Wild banana</name>
    <name type="synonym">Musa malaccensis</name>
    <dbReference type="NCBI Taxonomy" id="214687"/>
    <lineage>
        <taxon>Eukaryota</taxon>
        <taxon>Viridiplantae</taxon>
        <taxon>Streptophyta</taxon>
        <taxon>Embryophyta</taxon>
        <taxon>Tracheophyta</taxon>
        <taxon>Spermatophyta</taxon>
        <taxon>Magnoliopsida</taxon>
        <taxon>Liliopsida</taxon>
        <taxon>Zingiberales</taxon>
        <taxon>Musaceae</taxon>
        <taxon>Musa</taxon>
    </lineage>
</organism>
<dbReference type="PANTHER" id="PTHR34114:SF11">
    <property type="entry name" value="ARABINOGALACTAN PROTEIN 13-RELATED"/>
    <property type="match status" value="1"/>
</dbReference>
<dbReference type="GO" id="GO:0098552">
    <property type="term" value="C:side of membrane"/>
    <property type="evidence" value="ECO:0007669"/>
    <property type="project" value="UniProtKB-KW"/>
</dbReference>
<dbReference type="Gramene" id="Ma05_t14730.1">
    <property type="protein sequence ID" value="Ma05_p14730.1"/>
    <property type="gene ID" value="Ma05_g14730"/>
</dbReference>
<protein>
    <submittedName>
        <fullName evidence="13">(wild Malaysian banana) hypothetical protein</fullName>
    </submittedName>
</protein>
<evidence type="ECO:0000256" key="9">
    <source>
        <dbReference type="ARBA" id="ARBA00023288"/>
    </source>
</evidence>
<evidence type="ECO:0000256" key="11">
    <source>
        <dbReference type="SAM" id="MobiDB-lite"/>
    </source>
</evidence>
<evidence type="ECO:0000256" key="3">
    <source>
        <dbReference type="ARBA" id="ARBA00022622"/>
    </source>
</evidence>
<reference evidence="14" key="2">
    <citation type="submission" date="2021-05" db="UniProtKB">
        <authorList>
            <consortium name="EnsemblPlants"/>
        </authorList>
    </citation>
    <scope>IDENTIFICATION</scope>
    <source>
        <strain evidence="14">subsp. malaccensis</strain>
    </source>
</reference>
<dbReference type="Proteomes" id="UP000012960">
    <property type="component" value="Unplaced"/>
</dbReference>
<keyword evidence="4" id="KW-0732">Signal</keyword>
<keyword evidence="3" id="KW-0336">GPI-anchor</keyword>
<feature type="transmembrane region" description="Helical" evidence="12">
    <location>
        <begin position="146"/>
        <end position="166"/>
    </location>
</feature>
<dbReference type="InterPro" id="IPR039281">
    <property type="entry name" value="AGP3/12/13/14/21"/>
</dbReference>
<evidence type="ECO:0000256" key="10">
    <source>
        <dbReference type="ARBA" id="ARBA00037868"/>
    </source>
</evidence>
<keyword evidence="9" id="KW-0449">Lipoprotein</keyword>
<evidence type="ECO:0000313" key="14">
    <source>
        <dbReference type="EnsemblPlants" id="Ma05_p14730.1"/>
    </source>
</evidence>
<keyword evidence="5" id="KW-0654">Proteoglycan</keyword>
<dbReference type="PANTHER" id="PTHR34114">
    <property type="entry name" value="ARABINOGALACTAN PEPTIDE 1"/>
    <property type="match status" value="1"/>
</dbReference>
<evidence type="ECO:0000256" key="5">
    <source>
        <dbReference type="ARBA" id="ARBA00022974"/>
    </source>
</evidence>
<keyword evidence="15" id="KW-1185">Reference proteome</keyword>
<evidence type="ECO:0000256" key="12">
    <source>
        <dbReference type="SAM" id="Phobius"/>
    </source>
</evidence>
<sequence>MRLGLHLVHPFTFLYSFRSNSSTAVLLQSLTASFLLTKSGLFLPNHAKTTRQNRAHPTPSPRYINPTSLSPSTTSSHSQFHLLLFPSQANRFPLSELPSLPTMEAGRKLVLFTVAMMAVVMASSLVEKVAAVDAPAPSPTSGAVTAPAAPAAVLASISVLLFGYFLC</sequence>
<evidence type="ECO:0000256" key="7">
    <source>
        <dbReference type="ARBA" id="ARBA00023180"/>
    </source>
</evidence>
<feature type="compositionally biased region" description="Low complexity" evidence="11">
    <location>
        <begin position="66"/>
        <end position="75"/>
    </location>
</feature>
<feature type="region of interest" description="Disordered" evidence="11">
    <location>
        <begin position="46"/>
        <end position="75"/>
    </location>
</feature>
<evidence type="ECO:0000256" key="4">
    <source>
        <dbReference type="ARBA" id="ARBA00022729"/>
    </source>
</evidence>
<name>A0A804J4H3_MUSAM</name>
<dbReference type="EnsemblPlants" id="Ma05_t14730.1">
    <property type="protein sequence ID" value="Ma05_p14730.1"/>
    <property type="gene ID" value="Ma05_g14730"/>
</dbReference>
<evidence type="ECO:0000256" key="8">
    <source>
        <dbReference type="ARBA" id="ARBA00023278"/>
    </source>
</evidence>
<keyword evidence="12" id="KW-0812">Transmembrane</keyword>
<proteinExistence type="inferred from homology"/>
<reference evidence="13" key="1">
    <citation type="submission" date="2021-03" db="EMBL/GenBank/DDBJ databases">
        <authorList>
            <consortium name="Genoscope - CEA"/>
            <person name="William W."/>
        </authorList>
    </citation>
    <scope>NUCLEOTIDE SEQUENCE</scope>
    <source>
        <strain evidence="13">Doubled-haploid Pahang</strain>
    </source>
</reference>
<dbReference type="GO" id="GO:0012505">
    <property type="term" value="C:endomembrane system"/>
    <property type="evidence" value="ECO:0007669"/>
    <property type="project" value="UniProtKB-SubCell"/>
</dbReference>
<evidence type="ECO:0000256" key="2">
    <source>
        <dbReference type="ARBA" id="ARBA00005835"/>
    </source>
</evidence>
<keyword evidence="8" id="KW-0379">Hydroxylation</keyword>
<gene>
    <name evidence="13" type="ORF">GSMUA_266830.1</name>
</gene>
<evidence type="ECO:0000256" key="1">
    <source>
        <dbReference type="ARBA" id="ARBA00004589"/>
    </source>
</evidence>
<keyword evidence="7" id="KW-0325">Glycoprotein</keyword>
<dbReference type="EMBL" id="HG996470">
    <property type="protein sequence ID" value="CAG1838506.1"/>
    <property type="molecule type" value="Genomic_DNA"/>
</dbReference>
<evidence type="ECO:0000256" key="6">
    <source>
        <dbReference type="ARBA" id="ARBA00023136"/>
    </source>
</evidence>
<dbReference type="InParanoid" id="A0A804J4H3"/>
<evidence type="ECO:0000313" key="13">
    <source>
        <dbReference type="EMBL" id="CAG1838506.1"/>
    </source>
</evidence>
<keyword evidence="6 12" id="KW-0472">Membrane</keyword>
<comment type="subcellular location">
    <subcellularLocation>
        <location evidence="10">Endomembrane system</location>
        <topology evidence="10">Lipid-anchor</topology>
    </subcellularLocation>
    <subcellularLocation>
        <location evidence="1">Membrane</location>
        <topology evidence="1">Lipid-anchor</topology>
        <topology evidence="1">GPI-anchor</topology>
    </subcellularLocation>
</comment>
<dbReference type="AlphaFoldDB" id="A0A804J4H3"/>